<feature type="compositionally biased region" description="Basic and acidic residues" evidence="1">
    <location>
        <begin position="87"/>
        <end position="96"/>
    </location>
</feature>
<feature type="domain" description="C2H2-type" evidence="2">
    <location>
        <begin position="142"/>
        <end position="164"/>
    </location>
</feature>
<evidence type="ECO:0000256" key="1">
    <source>
        <dbReference type="SAM" id="MobiDB-lite"/>
    </source>
</evidence>
<organism evidence="3 4">
    <name type="scientific">Steinernema glaseri</name>
    <dbReference type="NCBI Taxonomy" id="37863"/>
    <lineage>
        <taxon>Eukaryota</taxon>
        <taxon>Metazoa</taxon>
        <taxon>Ecdysozoa</taxon>
        <taxon>Nematoda</taxon>
        <taxon>Chromadorea</taxon>
        <taxon>Rhabditida</taxon>
        <taxon>Tylenchina</taxon>
        <taxon>Panagrolaimomorpha</taxon>
        <taxon>Strongyloidoidea</taxon>
        <taxon>Steinernematidae</taxon>
        <taxon>Steinernema</taxon>
    </lineage>
</organism>
<dbReference type="InterPro" id="IPR013087">
    <property type="entry name" value="Znf_C2H2_type"/>
</dbReference>
<reference evidence="4" key="1">
    <citation type="submission" date="2016-11" db="UniProtKB">
        <authorList>
            <consortium name="WormBaseParasite"/>
        </authorList>
    </citation>
    <scope>IDENTIFICATION</scope>
</reference>
<feature type="domain" description="C2H2-type" evidence="2">
    <location>
        <begin position="169"/>
        <end position="193"/>
    </location>
</feature>
<evidence type="ECO:0000313" key="3">
    <source>
        <dbReference type="Proteomes" id="UP000095287"/>
    </source>
</evidence>
<accession>A0A1I7XWH6</accession>
<feature type="region of interest" description="Disordered" evidence="1">
    <location>
        <begin position="75"/>
        <end position="103"/>
    </location>
</feature>
<dbReference type="SMART" id="SM00355">
    <property type="entry name" value="ZnF_C2H2"/>
    <property type="match status" value="2"/>
</dbReference>
<protein>
    <submittedName>
        <fullName evidence="4">C2H2-type domain-containing protein</fullName>
    </submittedName>
</protein>
<dbReference type="WBParaSite" id="L893_g10296.t1">
    <property type="protein sequence ID" value="L893_g10296.t1"/>
    <property type="gene ID" value="L893_g10296"/>
</dbReference>
<dbReference type="Proteomes" id="UP000095287">
    <property type="component" value="Unplaced"/>
</dbReference>
<evidence type="ECO:0000259" key="2">
    <source>
        <dbReference type="SMART" id="SM00355"/>
    </source>
</evidence>
<proteinExistence type="predicted"/>
<name>A0A1I7XWH6_9BILA</name>
<keyword evidence="3" id="KW-1185">Reference proteome</keyword>
<evidence type="ECO:0000313" key="4">
    <source>
        <dbReference type="WBParaSite" id="L893_g10296.t1"/>
    </source>
</evidence>
<sequence length="217" mass="24670">MVCDATPSGSGHSAEAEALVYNFVKRKKPGLLLEMFGEERCHKLEKRNHFYDRNSLLTMLEAVKGRLPMAKDVKILEQNDDSSNAQAEERSVDKTSDNGTCPGRNKVRITPDLAVFYYFSERKQEGALTTLFDEETRNDYDQKCKACGKVAKNATSRRRHVAEHLKLSYKCVFEGCDYKGDPSVVSAHFAGRHKAKVSDLNEEQLFKYKQMKVDFAE</sequence>
<dbReference type="AlphaFoldDB" id="A0A1I7XWH6"/>